<sequence>MNHVRIGIGAPLSHLSFSLLCNRQGSRLTLPYDPIDQNPLPSHPLFTFSFHFFSSLLKMSHNLNDGGFFLLLQFLIDDYITAKSFDMKCPLLNINNCHDVV</sequence>
<accession>A0AAN9R7J4</accession>
<comment type="caution">
    <text evidence="1">The sequence shown here is derived from an EMBL/GenBank/DDBJ whole genome shotgun (WGS) entry which is preliminary data.</text>
</comment>
<name>A0AAN9R7J4_CANGL</name>
<dbReference type="Proteomes" id="UP001367508">
    <property type="component" value="Unassembled WGS sequence"/>
</dbReference>
<dbReference type="EMBL" id="JAYMYQ010000001">
    <property type="protein sequence ID" value="KAK7362087.1"/>
    <property type="molecule type" value="Genomic_DNA"/>
</dbReference>
<dbReference type="AlphaFoldDB" id="A0AAN9R7J4"/>
<reference evidence="1 2" key="1">
    <citation type="submission" date="2024-01" db="EMBL/GenBank/DDBJ databases">
        <title>The genomes of 5 underutilized Papilionoideae crops provide insights into root nodulation and disease resistanc.</title>
        <authorList>
            <person name="Jiang F."/>
        </authorList>
    </citation>
    <scope>NUCLEOTIDE SEQUENCE [LARGE SCALE GENOMIC DNA]</scope>
    <source>
        <strain evidence="1">LVBAO_FW01</strain>
        <tissue evidence="1">Leaves</tissue>
    </source>
</reference>
<organism evidence="1 2">
    <name type="scientific">Canavalia gladiata</name>
    <name type="common">Sword bean</name>
    <name type="synonym">Dolichos gladiatus</name>
    <dbReference type="NCBI Taxonomy" id="3824"/>
    <lineage>
        <taxon>Eukaryota</taxon>
        <taxon>Viridiplantae</taxon>
        <taxon>Streptophyta</taxon>
        <taxon>Embryophyta</taxon>
        <taxon>Tracheophyta</taxon>
        <taxon>Spermatophyta</taxon>
        <taxon>Magnoliopsida</taxon>
        <taxon>eudicotyledons</taxon>
        <taxon>Gunneridae</taxon>
        <taxon>Pentapetalae</taxon>
        <taxon>rosids</taxon>
        <taxon>fabids</taxon>
        <taxon>Fabales</taxon>
        <taxon>Fabaceae</taxon>
        <taxon>Papilionoideae</taxon>
        <taxon>50 kb inversion clade</taxon>
        <taxon>NPAAA clade</taxon>
        <taxon>indigoferoid/millettioid clade</taxon>
        <taxon>Phaseoleae</taxon>
        <taxon>Canavalia</taxon>
    </lineage>
</organism>
<proteinExistence type="predicted"/>
<keyword evidence="2" id="KW-1185">Reference proteome</keyword>
<protein>
    <submittedName>
        <fullName evidence="1">Uncharacterized protein</fullName>
    </submittedName>
</protein>
<evidence type="ECO:0000313" key="1">
    <source>
        <dbReference type="EMBL" id="KAK7362087.1"/>
    </source>
</evidence>
<evidence type="ECO:0000313" key="2">
    <source>
        <dbReference type="Proteomes" id="UP001367508"/>
    </source>
</evidence>
<gene>
    <name evidence="1" type="ORF">VNO77_04187</name>
</gene>